<dbReference type="PANTHER" id="PTHR42885">
    <property type="entry name" value="HISTIDINOL-PHOSPHATE AMINOTRANSFERASE-RELATED"/>
    <property type="match status" value="1"/>
</dbReference>
<dbReference type="CDD" id="cd00609">
    <property type="entry name" value="AAT_like"/>
    <property type="match status" value="1"/>
</dbReference>
<organism evidence="11 12">
    <name type="scientific">Paracoccus thiocyanatus</name>
    <dbReference type="NCBI Taxonomy" id="34006"/>
    <lineage>
        <taxon>Bacteria</taxon>
        <taxon>Pseudomonadati</taxon>
        <taxon>Pseudomonadota</taxon>
        <taxon>Alphaproteobacteria</taxon>
        <taxon>Rhodobacterales</taxon>
        <taxon>Paracoccaceae</taxon>
        <taxon>Paracoccus</taxon>
    </lineage>
</organism>
<keyword evidence="7" id="KW-0456">Lyase</keyword>
<comment type="cofactor">
    <cofactor evidence="1">
        <name>pyridoxal 5'-phosphate</name>
        <dbReference type="ChEBI" id="CHEBI:597326"/>
    </cofactor>
</comment>
<comment type="function">
    <text evidence="2">Decarboxylates L-threonine-O-3-phosphate to yield (R)-1-amino-2-propanol O-2-phosphate, the precursor for the linkage between the nucleotide loop and the corrin ring in cobalamin.</text>
</comment>
<dbReference type="InterPro" id="IPR015422">
    <property type="entry name" value="PyrdxlP-dep_Trfase_small"/>
</dbReference>
<protein>
    <recommendedName>
        <fullName evidence="4">threonine-phosphate decarboxylase</fullName>
        <ecNumber evidence="4">4.1.1.81</ecNumber>
    </recommendedName>
    <alternativeName>
        <fullName evidence="8">L-threonine-O-3-phosphate decarboxylase</fullName>
    </alternativeName>
</protein>
<evidence type="ECO:0000256" key="3">
    <source>
        <dbReference type="ARBA" id="ARBA00004953"/>
    </source>
</evidence>
<dbReference type="InterPro" id="IPR004838">
    <property type="entry name" value="NHTrfase_class1_PyrdxlP-BS"/>
</dbReference>
<sequence length="320" mass="33711">MRDHGGDIDKAASRFGRADWIDLSTGINRRPWPAPALSPHALTALPTRADSARLCAVAAARFGCAPGTVLPLAGASAAIQLLPHVLAGRRAAVLSPTYNEHAASLRAAGWQVAEPADPAALAGADLAVIVNPNNPDGRAFPPAQVAAIAATVGHLVVDESFADPRPDLSVAGARADNVTVLRSFGKFWGLAGLRLGFAIAAPDLLARLAERAGPWSVSGPALQIGAQALADAPWIDDTVIWLSEAALHLDQIVTPHWPLVGGTHLFRLYDAPDAQAAHTLLARAGIWSRIFPWHPRWIRLGIPGNRKEFDRVARAFTAAG</sequence>
<dbReference type="NCBIfam" id="TIGR01140">
    <property type="entry name" value="L_thr_O3P_dcar"/>
    <property type="match status" value="1"/>
</dbReference>
<dbReference type="GO" id="GO:0009236">
    <property type="term" value="P:cobalamin biosynthetic process"/>
    <property type="evidence" value="ECO:0007669"/>
    <property type="project" value="UniProtKB-UniPathway"/>
</dbReference>
<dbReference type="RefSeq" id="WP_149765120.1">
    <property type="nucleotide sequence ID" value="NZ_FTMK01000006.1"/>
</dbReference>
<comment type="pathway">
    <text evidence="3">Cofactor biosynthesis; adenosylcobalamin biosynthesis.</text>
</comment>
<evidence type="ECO:0000259" key="10">
    <source>
        <dbReference type="Pfam" id="PF00155"/>
    </source>
</evidence>
<gene>
    <name evidence="11" type="ORF">SAMN05421641_10680</name>
</gene>
<dbReference type="InterPro" id="IPR015424">
    <property type="entry name" value="PyrdxlP-dep_Trfase"/>
</dbReference>
<evidence type="ECO:0000313" key="11">
    <source>
        <dbReference type="EMBL" id="SIQ32049.1"/>
    </source>
</evidence>
<dbReference type="EMBL" id="FTMK01000006">
    <property type="protein sequence ID" value="SIQ32049.1"/>
    <property type="molecule type" value="Genomic_DNA"/>
</dbReference>
<dbReference type="Gene3D" id="3.90.1150.10">
    <property type="entry name" value="Aspartate Aminotransferase, domain 1"/>
    <property type="match status" value="1"/>
</dbReference>
<dbReference type="EC" id="4.1.1.81" evidence="4"/>
<dbReference type="InterPro" id="IPR004839">
    <property type="entry name" value="Aminotransferase_I/II_large"/>
</dbReference>
<dbReference type="Gene3D" id="3.40.640.10">
    <property type="entry name" value="Type I PLP-dependent aspartate aminotransferase-like (Major domain)"/>
    <property type="match status" value="1"/>
</dbReference>
<dbReference type="UniPathway" id="UPA00148"/>
<dbReference type="InterPro" id="IPR005860">
    <property type="entry name" value="CobD"/>
</dbReference>
<evidence type="ECO:0000313" key="12">
    <source>
        <dbReference type="Proteomes" id="UP000323956"/>
    </source>
</evidence>
<keyword evidence="6" id="KW-0663">Pyridoxal phosphate</keyword>
<evidence type="ECO:0000256" key="8">
    <source>
        <dbReference type="ARBA" id="ARBA00029996"/>
    </source>
</evidence>
<evidence type="ECO:0000256" key="2">
    <source>
        <dbReference type="ARBA" id="ARBA00003444"/>
    </source>
</evidence>
<accession>A0A1N6RTE3</accession>
<evidence type="ECO:0000256" key="1">
    <source>
        <dbReference type="ARBA" id="ARBA00001933"/>
    </source>
</evidence>
<proteinExistence type="predicted"/>
<keyword evidence="5" id="KW-0169">Cobalamin biosynthesis</keyword>
<dbReference type="GO" id="GO:0048472">
    <property type="term" value="F:threonine-phosphate decarboxylase activity"/>
    <property type="evidence" value="ECO:0007669"/>
    <property type="project" value="UniProtKB-EC"/>
</dbReference>
<dbReference type="PANTHER" id="PTHR42885:SF1">
    <property type="entry name" value="THREONINE-PHOSPHATE DECARBOXYLASE"/>
    <property type="match status" value="1"/>
</dbReference>
<evidence type="ECO:0000256" key="6">
    <source>
        <dbReference type="ARBA" id="ARBA00022898"/>
    </source>
</evidence>
<dbReference type="OrthoDB" id="9799304at2"/>
<reference evidence="11 12" key="1">
    <citation type="submission" date="2017-01" db="EMBL/GenBank/DDBJ databases">
        <authorList>
            <person name="Varghese N."/>
            <person name="Submissions S."/>
        </authorList>
    </citation>
    <scope>NUCLEOTIDE SEQUENCE [LARGE SCALE GENOMIC DNA]</scope>
    <source>
        <strain evidence="11 12">ATCC 700171</strain>
    </source>
</reference>
<evidence type="ECO:0000256" key="7">
    <source>
        <dbReference type="ARBA" id="ARBA00023239"/>
    </source>
</evidence>
<dbReference type="GO" id="GO:0030170">
    <property type="term" value="F:pyridoxal phosphate binding"/>
    <property type="evidence" value="ECO:0007669"/>
    <property type="project" value="InterPro"/>
</dbReference>
<evidence type="ECO:0000256" key="5">
    <source>
        <dbReference type="ARBA" id="ARBA00022573"/>
    </source>
</evidence>
<comment type="catalytic activity">
    <reaction evidence="9">
        <text>O-phospho-L-threonine + H(+) = (R)-1-aminopropan-2-yl phosphate + CO2</text>
        <dbReference type="Rhea" id="RHEA:11492"/>
        <dbReference type="ChEBI" id="CHEBI:15378"/>
        <dbReference type="ChEBI" id="CHEBI:16526"/>
        <dbReference type="ChEBI" id="CHEBI:58563"/>
        <dbReference type="ChEBI" id="CHEBI:58675"/>
        <dbReference type="EC" id="4.1.1.81"/>
    </reaction>
</comment>
<dbReference type="PROSITE" id="PS00105">
    <property type="entry name" value="AA_TRANSFER_CLASS_1"/>
    <property type="match status" value="1"/>
</dbReference>
<dbReference type="SUPFAM" id="SSF53383">
    <property type="entry name" value="PLP-dependent transferases"/>
    <property type="match status" value="1"/>
</dbReference>
<evidence type="ECO:0000256" key="4">
    <source>
        <dbReference type="ARBA" id="ARBA00012285"/>
    </source>
</evidence>
<dbReference type="Pfam" id="PF00155">
    <property type="entry name" value="Aminotran_1_2"/>
    <property type="match status" value="1"/>
</dbReference>
<name>A0A1N6RTE3_9RHOB</name>
<dbReference type="AlphaFoldDB" id="A0A1N6RTE3"/>
<feature type="domain" description="Aminotransferase class I/classII large" evidence="10">
    <location>
        <begin position="61"/>
        <end position="315"/>
    </location>
</feature>
<dbReference type="InterPro" id="IPR015421">
    <property type="entry name" value="PyrdxlP-dep_Trfase_major"/>
</dbReference>
<dbReference type="Proteomes" id="UP000323956">
    <property type="component" value="Unassembled WGS sequence"/>
</dbReference>
<evidence type="ECO:0000256" key="9">
    <source>
        <dbReference type="ARBA" id="ARBA00048531"/>
    </source>
</evidence>